<accession>A0A0D5Y0G8</accession>
<dbReference type="EMBL" id="CP011110">
    <property type="protein sequence ID" value="AKA24555.1"/>
    <property type="molecule type" value="Genomic_DNA"/>
</dbReference>
<reference evidence="1 2" key="1">
    <citation type="journal article" date="2015" name="Mol. Plant Microbe Interact.">
        <title>Comparative Genomic Analysis of Pseudomonas chlororaphis PCL1606 Reveals New Insight into Antifungal Compounds Involved in Biocontrol.</title>
        <authorList>
            <person name="Calderon C.E."/>
            <person name="Ramos C."/>
            <person name="de Vicente A."/>
            <person name="Cazorla F.M."/>
        </authorList>
    </citation>
    <scope>NUCLEOTIDE SEQUENCE [LARGE SCALE GENOMIC DNA]</scope>
    <source>
        <strain evidence="1 2">PCL1606</strain>
    </source>
</reference>
<protein>
    <submittedName>
        <fullName evidence="1">Uncharacterized protein</fullName>
    </submittedName>
</protein>
<name>A0A0D5Y0G8_9PSED</name>
<dbReference type="PATRIC" id="fig|587753.10.peg.3097"/>
<proteinExistence type="predicted"/>
<organism evidence="1 2">
    <name type="scientific">Pseudomonas chlororaphis</name>
    <dbReference type="NCBI Taxonomy" id="587753"/>
    <lineage>
        <taxon>Bacteria</taxon>
        <taxon>Pseudomonadati</taxon>
        <taxon>Pseudomonadota</taxon>
        <taxon>Gammaproteobacteria</taxon>
        <taxon>Pseudomonadales</taxon>
        <taxon>Pseudomonadaceae</taxon>
        <taxon>Pseudomonas</taxon>
    </lineage>
</organism>
<evidence type="ECO:0000313" key="1">
    <source>
        <dbReference type="EMBL" id="AKA24555.1"/>
    </source>
</evidence>
<dbReference type="AlphaFoldDB" id="A0A0D5Y0G8"/>
<sequence length="46" mass="4946">MALRSLRPCRAIAASLVLDSGYMHTAPVAAAEPGRGCDRQRSCRET</sequence>
<gene>
    <name evidence="1" type="ORF">PCL1606_31040</name>
</gene>
<evidence type="ECO:0000313" key="2">
    <source>
        <dbReference type="Proteomes" id="UP000032748"/>
    </source>
</evidence>
<dbReference type="KEGG" id="pcz:PCL1606_31040"/>
<dbReference type="Proteomes" id="UP000032748">
    <property type="component" value="Chromosome"/>
</dbReference>